<dbReference type="RefSeq" id="WP_185027977.1">
    <property type="nucleotide sequence ID" value="NZ_BNBN01000004.1"/>
</dbReference>
<dbReference type="GO" id="GO:0004497">
    <property type="term" value="F:monooxygenase activity"/>
    <property type="evidence" value="ECO:0007669"/>
    <property type="project" value="UniProtKB-KW"/>
</dbReference>
<accession>A0A7X0HC43</accession>
<protein>
    <submittedName>
        <fullName evidence="1">Heme-degrading monooxygenase HmoA</fullName>
    </submittedName>
</protein>
<proteinExistence type="predicted"/>
<comment type="caution">
    <text evidence="1">The sequence shown here is derived from an EMBL/GenBank/DDBJ whole genome shotgun (WGS) entry which is preliminary data.</text>
</comment>
<evidence type="ECO:0000313" key="2">
    <source>
        <dbReference type="Proteomes" id="UP000540423"/>
    </source>
</evidence>
<keyword evidence="1" id="KW-0503">Monooxygenase</keyword>
<sequence length="130" mass="14774">MPELPWFAPHRPAPHAEVHAMASRFETRTLLGAFRFFARTPRIMWQIRTAPGAHGVTLRARLLRRTFWTLSVWESPEALHRFAGSDPHRSSARALKALMKGSDFVSWTTGADALPLDWSDALQRLDGNRT</sequence>
<name>A0A7X0HC43_9ACTN</name>
<dbReference type="SUPFAM" id="SSF54909">
    <property type="entry name" value="Dimeric alpha+beta barrel"/>
    <property type="match status" value="1"/>
</dbReference>
<gene>
    <name evidence="1" type="ORF">HNQ79_001333</name>
</gene>
<keyword evidence="1" id="KW-0560">Oxidoreductase</keyword>
<organism evidence="1 2">
    <name type="scientific">Streptomyces candidus</name>
    <dbReference type="NCBI Taxonomy" id="67283"/>
    <lineage>
        <taxon>Bacteria</taxon>
        <taxon>Bacillati</taxon>
        <taxon>Actinomycetota</taxon>
        <taxon>Actinomycetes</taxon>
        <taxon>Kitasatosporales</taxon>
        <taxon>Streptomycetaceae</taxon>
        <taxon>Streptomyces</taxon>
    </lineage>
</organism>
<dbReference type="InterPro" id="IPR011008">
    <property type="entry name" value="Dimeric_a/b-barrel"/>
</dbReference>
<evidence type="ECO:0000313" key="1">
    <source>
        <dbReference type="EMBL" id="MBB6434882.1"/>
    </source>
</evidence>
<dbReference type="AlphaFoldDB" id="A0A7X0HC43"/>
<reference evidence="1 2" key="1">
    <citation type="submission" date="2020-08" db="EMBL/GenBank/DDBJ databases">
        <title>Genomic Encyclopedia of Type Strains, Phase IV (KMG-IV): sequencing the most valuable type-strain genomes for metagenomic binning, comparative biology and taxonomic classification.</title>
        <authorList>
            <person name="Goeker M."/>
        </authorList>
    </citation>
    <scope>NUCLEOTIDE SEQUENCE [LARGE SCALE GENOMIC DNA]</scope>
    <source>
        <strain evidence="1 2">DSM 40141</strain>
    </source>
</reference>
<keyword evidence="2" id="KW-1185">Reference proteome</keyword>
<dbReference type="Proteomes" id="UP000540423">
    <property type="component" value="Unassembled WGS sequence"/>
</dbReference>
<dbReference type="EMBL" id="JACHEM010000003">
    <property type="protein sequence ID" value="MBB6434882.1"/>
    <property type="molecule type" value="Genomic_DNA"/>
</dbReference>